<dbReference type="GO" id="GO:0012505">
    <property type="term" value="C:endomembrane system"/>
    <property type="evidence" value="ECO:0007669"/>
    <property type="project" value="UniProtKB-SubCell"/>
</dbReference>
<evidence type="ECO:0000313" key="10">
    <source>
        <dbReference type="EMBL" id="AEB12484.1"/>
    </source>
</evidence>
<protein>
    <submittedName>
        <fullName evidence="10">ABC transporter substrate-binding protein</fullName>
    </submittedName>
</protein>
<feature type="signal peptide" evidence="9">
    <location>
        <begin position="1"/>
        <end position="16"/>
    </location>
</feature>
<dbReference type="Pfam" id="PF13379">
    <property type="entry name" value="NMT1_2"/>
    <property type="match status" value="1"/>
</dbReference>
<evidence type="ECO:0000256" key="5">
    <source>
        <dbReference type="ARBA" id="ARBA00022475"/>
    </source>
</evidence>
<evidence type="ECO:0000256" key="7">
    <source>
        <dbReference type="ARBA" id="ARBA00022729"/>
    </source>
</evidence>
<reference evidence="10 11" key="1">
    <citation type="journal article" date="2012" name="Stand. Genomic Sci.">
        <title>Complete genome sequence of the aerobic, heterotroph Marinithermus hydrothermalis type strain (T1(T)) from a deep-sea hydrothermal vent chimney.</title>
        <authorList>
            <person name="Copeland A."/>
            <person name="Gu W."/>
            <person name="Yasawong M."/>
            <person name="Lapidus A."/>
            <person name="Lucas S."/>
            <person name="Deshpande S."/>
            <person name="Pagani I."/>
            <person name="Tapia R."/>
            <person name="Cheng J.F."/>
            <person name="Goodwin L.A."/>
            <person name="Pitluck S."/>
            <person name="Liolios K."/>
            <person name="Ivanova N."/>
            <person name="Mavromatis K."/>
            <person name="Mikhailova N."/>
            <person name="Pati A."/>
            <person name="Chen A."/>
            <person name="Palaniappan K."/>
            <person name="Land M."/>
            <person name="Pan C."/>
            <person name="Brambilla E.M."/>
            <person name="Rohde M."/>
            <person name="Tindall B.J."/>
            <person name="Sikorski J."/>
            <person name="Goker M."/>
            <person name="Detter J.C."/>
            <person name="Bristow J."/>
            <person name="Eisen J.A."/>
            <person name="Markowitz V."/>
            <person name="Hugenholtz P."/>
            <person name="Kyrpides N.C."/>
            <person name="Klenk H.P."/>
            <person name="Woyke T."/>
        </authorList>
    </citation>
    <scope>NUCLEOTIDE SEQUENCE [LARGE SCALE GENOMIC DNA]</scope>
    <source>
        <strain evidence="11">DSM 14884 / JCM 11576 / T1</strain>
    </source>
</reference>
<dbReference type="SUPFAM" id="SSF53850">
    <property type="entry name" value="Periplasmic binding protein-like II"/>
    <property type="match status" value="1"/>
</dbReference>
<dbReference type="OrthoDB" id="286202at2"/>
<evidence type="ECO:0000256" key="8">
    <source>
        <dbReference type="ARBA" id="ARBA00023136"/>
    </source>
</evidence>
<comment type="subcellular location">
    <subcellularLocation>
        <location evidence="1">Endomembrane system</location>
    </subcellularLocation>
    <subcellularLocation>
        <location evidence="2">Periplasm</location>
    </subcellularLocation>
</comment>
<dbReference type="GO" id="GO:0042597">
    <property type="term" value="C:periplasmic space"/>
    <property type="evidence" value="ECO:0007669"/>
    <property type="project" value="UniProtKB-SubCell"/>
</dbReference>
<keyword evidence="4" id="KW-0813">Transport</keyword>
<evidence type="ECO:0000256" key="4">
    <source>
        <dbReference type="ARBA" id="ARBA00022448"/>
    </source>
</evidence>
<organism evidence="10 11">
    <name type="scientific">Marinithermus hydrothermalis (strain DSM 14884 / JCM 11576 / T1)</name>
    <dbReference type="NCBI Taxonomy" id="869210"/>
    <lineage>
        <taxon>Bacteria</taxon>
        <taxon>Thermotogati</taxon>
        <taxon>Deinococcota</taxon>
        <taxon>Deinococci</taxon>
        <taxon>Thermales</taxon>
        <taxon>Thermaceae</taxon>
        <taxon>Marinithermus</taxon>
    </lineage>
</organism>
<dbReference type="AlphaFoldDB" id="F2NPI3"/>
<evidence type="ECO:0000256" key="9">
    <source>
        <dbReference type="SAM" id="SignalP"/>
    </source>
</evidence>
<sequence length="316" mass="33868">MRKLMLLSLLAGLALAQPTARVGYVNVLPAALPLVADAFGLYEEAGLEVELTPFGDGPTMMQALIAGQLDAVYVGFAPAYLWAVRGAPIKILSKAANFDLVVLARADSGIQTPQDLAGRRVGVLPKGSMPDVLFRGQVLKEAGLKTSDLTLIHTKAPNLVPGLATGQLEAAVMLEPWTTIARLQLDLVEVYDINQAWPESTGPVLATTERVIAERPGLLRALLQAHKKAATLSETQADAVNRLLAQTYFPQGVQTPHGPVDGVTVIAQARRRIRYGFGVSEAALRQMEAVAQMLKTLGYIPKVRPITEVVDLSLEP</sequence>
<dbReference type="EMBL" id="CP002630">
    <property type="protein sequence ID" value="AEB12484.1"/>
    <property type="molecule type" value="Genomic_DNA"/>
</dbReference>
<gene>
    <name evidence="10" type="ordered locus">Marky_1749</name>
</gene>
<evidence type="ECO:0000256" key="2">
    <source>
        <dbReference type="ARBA" id="ARBA00004418"/>
    </source>
</evidence>
<evidence type="ECO:0000256" key="3">
    <source>
        <dbReference type="ARBA" id="ARBA00010742"/>
    </source>
</evidence>
<dbReference type="CDD" id="cd13553">
    <property type="entry name" value="PBP2_NrtA_CpmA_like"/>
    <property type="match status" value="1"/>
</dbReference>
<evidence type="ECO:0000256" key="6">
    <source>
        <dbReference type="ARBA" id="ARBA00022519"/>
    </source>
</evidence>
<feature type="chain" id="PRO_5003287344" evidence="9">
    <location>
        <begin position="17"/>
        <end position="316"/>
    </location>
</feature>
<dbReference type="Gene3D" id="3.40.190.10">
    <property type="entry name" value="Periplasmic binding protein-like II"/>
    <property type="match status" value="2"/>
</dbReference>
<evidence type="ECO:0000256" key="1">
    <source>
        <dbReference type="ARBA" id="ARBA00004308"/>
    </source>
</evidence>
<dbReference type="Proteomes" id="UP000007030">
    <property type="component" value="Chromosome"/>
</dbReference>
<dbReference type="HOGENOM" id="CLU_028871_10_4_0"/>
<keyword evidence="11" id="KW-1185">Reference proteome</keyword>
<comment type="similarity">
    <text evidence="3">Belongs to the bacterial solute-binding protein SsuA/TauA family.</text>
</comment>
<keyword evidence="5" id="KW-1003">Cell membrane</keyword>
<dbReference type="PANTHER" id="PTHR30024">
    <property type="entry name" value="ALIPHATIC SULFONATES-BINDING PROTEIN-RELATED"/>
    <property type="match status" value="1"/>
</dbReference>
<proteinExistence type="inferred from homology"/>
<dbReference type="PANTHER" id="PTHR30024:SF47">
    <property type="entry name" value="TAURINE-BINDING PERIPLASMIC PROTEIN"/>
    <property type="match status" value="1"/>
</dbReference>
<dbReference type="STRING" id="869210.Marky_1749"/>
<dbReference type="RefSeq" id="WP_013704530.1">
    <property type="nucleotide sequence ID" value="NC_015387.1"/>
</dbReference>
<name>F2NPI3_MARHT</name>
<dbReference type="InterPro" id="IPR044527">
    <property type="entry name" value="NrtA/CpmA_ABC-bd_dom"/>
</dbReference>
<keyword evidence="6" id="KW-0997">Cell inner membrane</keyword>
<keyword evidence="7 9" id="KW-0732">Signal</keyword>
<dbReference type="eggNOG" id="COG0715">
    <property type="taxonomic scope" value="Bacteria"/>
</dbReference>
<keyword evidence="8" id="KW-0472">Membrane</keyword>
<dbReference type="KEGG" id="mhd:Marky_1749"/>
<accession>F2NPI3</accession>
<evidence type="ECO:0000313" key="11">
    <source>
        <dbReference type="Proteomes" id="UP000007030"/>
    </source>
</evidence>